<evidence type="ECO:0000256" key="1">
    <source>
        <dbReference type="SAM" id="MobiDB-lite"/>
    </source>
</evidence>
<dbReference type="AlphaFoldDB" id="A0A9P8LBZ1"/>
<accession>A0A9P8LBZ1</accession>
<evidence type="ECO:0000313" key="2">
    <source>
        <dbReference type="EMBL" id="KAH0559534.1"/>
    </source>
</evidence>
<name>A0A9P8LBZ1_9PEZI</name>
<comment type="caution">
    <text evidence="2">The sequence shown here is derived from an EMBL/GenBank/DDBJ whole genome shotgun (WGS) entry which is preliminary data.</text>
</comment>
<dbReference type="Proteomes" id="UP000750711">
    <property type="component" value="Unassembled WGS sequence"/>
</dbReference>
<proteinExistence type="predicted"/>
<evidence type="ECO:0000313" key="3">
    <source>
        <dbReference type="Proteomes" id="UP000750711"/>
    </source>
</evidence>
<sequence>MFDDHTSEVQEERVERETGREDLETPRARKGFRDCVARVERKKLERKKLERESPRGFQELEEGPGIVWRQRTYKSPGVRVGLRDCLAKEAEETPEAQGGLRSRGESGEGGREERGGNWKSSTKYRTGVNSAEWLHDRRLRLKRDLAGDLADDLAHARRKQ</sequence>
<feature type="compositionally biased region" description="Basic and acidic residues" evidence="1">
    <location>
        <begin position="102"/>
        <end position="116"/>
    </location>
</feature>
<gene>
    <name evidence="2" type="ORF">GP486_003953</name>
</gene>
<organism evidence="2 3">
    <name type="scientific">Trichoglossum hirsutum</name>
    <dbReference type="NCBI Taxonomy" id="265104"/>
    <lineage>
        <taxon>Eukaryota</taxon>
        <taxon>Fungi</taxon>
        <taxon>Dikarya</taxon>
        <taxon>Ascomycota</taxon>
        <taxon>Pezizomycotina</taxon>
        <taxon>Geoglossomycetes</taxon>
        <taxon>Geoglossales</taxon>
        <taxon>Geoglossaceae</taxon>
        <taxon>Trichoglossum</taxon>
    </lineage>
</organism>
<protein>
    <submittedName>
        <fullName evidence="2">Uncharacterized protein</fullName>
    </submittedName>
</protein>
<feature type="region of interest" description="Disordered" evidence="1">
    <location>
        <begin position="89"/>
        <end position="126"/>
    </location>
</feature>
<keyword evidence="3" id="KW-1185">Reference proteome</keyword>
<dbReference type="EMBL" id="JAGHQM010000576">
    <property type="protein sequence ID" value="KAH0559534.1"/>
    <property type="molecule type" value="Genomic_DNA"/>
</dbReference>
<feature type="region of interest" description="Disordered" evidence="1">
    <location>
        <begin position="1"/>
        <end position="31"/>
    </location>
</feature>
<reference evidence="2" key="1">
    <citation type="submission" date="2021-03" db="EMBL/GenBank/DDBJ databases">
        <title>Comparative genomics and phylogenomic investigation of the class Geoglossomycetes provide insights into ecological specialization and systematics.</title>
        <authorList>
            <person name="Melie T."/>
            <person name="Pirro S."/>
            <person name="Miller A.N."/>
            <person name="Quandt A."/>
        </authorList>
    </citation>
    <scope>NUCLEOTIDE SEQUENCE</scope>
    <source>
        <strain evidence="2">CAQ_001_2017</strain>
    </source>
</reference>